<feature type="repeat" description="WD" evidence="5">
    <location>
        <begin position="243"/>
        <end position="275"/>
    </location>
</feature>
<organism evidence="6 7">
    <name type="scientific">Cyclotella atomus</name>
    <dbReference type="NCBI Taxonomy" id="382360"/>
    <lineage>
        <taxon>Eukaryota</taxon>
        <taxon>Sar</taxon>
        <taxon>Stramenopiles</taxon>
        <taxon>Ochrophyta</taxon>
        <taxon>Bacillariophyta</taxon>
        <taxon>Coscinodiscophyceae</taxon>
        <taxon>Thalassiosirophycidae</taxon>
        <taxon>Stephanodiscales</taxon>
        <taxon>Stephanodiscaceae</taxon>
        <taxon>Cyclotella</taxon>
    </lineage>
</organism>
<evidence type="ECO:0000313" key="7">
    <source>
        <dbReference type="Proteomes" id="UP001530400"/>
    </source>
</evidence>
<comment type="caution">
    <text evidence="6">The sequence shown here is derived from an EMBL/GenBank/DDBJ whole genome shotgun (WGS) entry which is preliminary data.</text>
</comment>
<feature type="repeat" description="WD" evidence="5">
    <location>
        <begin position="285"/>
        <end position="331"/>
    </location>
</feature>
<feature type="repeat" description="WD" evidence="5">
    <location>
        <begin position="473"/>
        <end position="514"/>
    </location>
</feature>
<keyword evidence="7" id="KW-1185">Reference proteome</keyword>
<dbReference type="AlphaFoldDB" id="A0ABD3MMK7"/>
<dbReference type="InterPro" id="IPR015943">
    <property type="entry name" value="WD40/YVTN_repeat-like_dom_sf"/>
</dbReference>
<dbReference type="PANTHER" id="PTHR19848">
    <property type="entry name" value="WD40 REPEAT PROTEIN"/>
    <property type="match status" value="1"/>
</dbReference>
<evidence type="ECO:0000256" key="4">
    <source>
        <dbReference type="ARBA" id="ARBA00023242"/>
    </source>
</evidence>
<dbReference type="EMBL" id="JALLPJ020001405">
    <property type="protein sequence ID" value="KAL3765259.1"/>
    <property type="molecule type" value="Genomic_DNA"/>
</dbReference>
<dbReference type="Pfam" id="PF00400">
    <property type="entry name" value="WD40"/>
    <property type="match status" value="7"/>
</dbReference>
<dbReference type="Gene3D" id="2.130.10.10">
    <property type="entry name" value="YVTN repeat-like/Quinoprotein amine dehydrogenase"/>
    <property type="match status" value="1"/>
</dbReference>
<feature type="repeat" description="WD" evidence="5">
    <location>
        <begin position="558"/>
        <end position="591"/>
    </location>
</feature>
<dbReference type="InterPro" id="IPR001680">
    <property type="entry name" value="WD40_rpt"/>
</dbReference>
<name>A0ABD3MMK7_9STRA</name>
<protein>
    <recommendedName>
        <fullName evidence="8">NLE domain-containing protein</fullName>
    </recommendedName>
</protein>
<evidence type="ECO:0008006" key="8">
    <source>
        <dbReference type="Google" id="ProtNLM"/>
    </source>
</evidence>
<dbReference type="PRINTS" id="PR00320">
    <property type="entry name" value="GPROTEINBRPT"/>
</dbReference>
<reference evidence="6 7" key="1">
    <citation type="submission" date="2024-10" db="EMBL/GenBank/DDBJ databases">
        <title>Updated reference genomes for cyclostephanoid diatoms.</title>
        <authorList>
            <person name="Roberts W.R."/>
            <person name="Alverson A.J."/>
        </authorList>
    </citation>
    <scope>NUCLEOTIDE SEQUENCE [LARGE SCALE GENOMIC DNA]</scope>
    <source>
        <strain evidence="6 7">AJA010-31</strain>
    </source>
</reference>
<dbReference type="SMART" id="SM00320">
    <property type="entry name" value="WD40"/>
    <property type="match status" value="8"/>
</dbReference>
<feature type="repeat" description="WD" evidence="5">
    <location>
        <begin position="332"/>
        <end position="367"/>
    </location>
</feature>
<evidence type="ECO:0000256" key="2">
    <source>
        <dbReference type="ARBA" id="ARBA00022574"/>
    </source>
</evidence>
<dbReference type="InterPro" id="IPR001632">
    <property type="entry name" value="WD40_G-protein_beta-like"/>
</dbReference>
<dbReference type="PROSITE" id="PS50294">
    <property type="entry name" value="WD_REPEATS_REGION"/>
    <property type="match status" value="5"/>
</dbReference>
<keyword evidence="3" id="KW-0677">Repeat</keyword>
<dbReference type="CDD" id="cd00200">
    <property type="entry name" value="WD40"/>
    <property type="match status" value="1"/>
</dbReference>
<evidence type="ECO:0000256" key="5">
    <source>
        <dbReference type="PROSITE-ProRule" id="PRU00221"/>
    </source>
</evidence>
<feature type="repeat" description="WD" evidence="5">
    <location>
        <begin position="201"/>
        <end position="242"/>
    </location>
</feature>
<dbReference type="SUPFAM" id="SSF50978">
    <property type="entry name" value="WD40 repeat-like"/>
    <property type="match status" value="1"/>
</dbReference>
<evidence type="ECO:0000256" key="1">
    <source>
        <dbReference type="ARBA" id="ARBA00004604"/>
    </source>
</evidence>
<dbReference type="PROSITE" id="PS50082">
    <property type="entry name" value="WD_REPEATS_2"/>
    <property type="match status" value="7"/>
</dbReference>
<dbReference type="PANTHER" id="PTHR19848:SF0">
    <property type="entry name" value="NOTCHLESS PROTEIN HOMOLOG 1"/>
    <property type="match status" value="1"/>
</dbReference>
<sequence>MEQSKNLAGVAWTNGSLVGSLNPLNHGFRTSDGQGGYIITNTHTQYKRAKRDADGNIVQGDAEDDVVSNLVVQFHNRDGETVGDAMDVPTTAGSEELASLLRALLHPDDDADEENDTKIKGQVPYAFFAKVTKMIKVRDPSTLELIEKPIKEDIDITDYPSLTHFLRRYRNEVSTEQTLQLTYQPLAVFKVRPVTRCTDTLPGHTDAILHVTYSPDGRHLASGGGDSTVRFWDINTSTPRRTCKGHYDHVLCTSWGRDGVLFASGDKRGHLIIWDPVKGEARGTIKAHSKWITGIDWEPMHRNKSCERLVTSSKDGLAKIWNVRTKRAEATLAGHSDSVECVKWGGEGLIYTASRDRQIKVWNAQDGGGKEGNSRVGVLVRTLVGHGHRINTLAVSCDYVCRTGPFDHHGRVAGVESRDRDSNEWRDVAYRAAVEKYTAFKGSDEPERLVSGSDDNTLLVWHPAIDKRPIKRLTGHQQAVNHIAFSPDARFFASASFDKKIKVWNGRTGDFVNTLTGHVGSVYQVAWSSDGRYLVSASKDSTAKLWEMPSGKKAKETLPGHEDEVYALDWSPSGGSVATGSKDRTLKIWKH</sequence>
<proteinExistence type="predicted"/>
<dbReference type="InterPro" id="IPR036322">
    <property type="entry name" value="WD40_repeat_dom_sf"/>
</dbReference>
<evidence type="ECO:0000256" key="3">
    <source>
        <dbReference type="ARBA" id="ARBA00022737"/>
    </source>
</evidence>
<dbReference type="InterPro" id="IPR020472">
    <property type="entry name" value="WD40_PAC1"/>
</dbReference>
<accession>A0ABD3MMK7</accession>
<comment type="subcellular location">
    <subcellularLocation>
        <location evidence="1">Nucleus</location>
        <location evidence="1">Nucleolus</location>
    </subcellularLocation>
</comment>
<dbReference type="PRINTS" id="PR00319">
    <property type="entry name" value="GPROTEINB"/>
</dbReference>
<feature type="repeat" description="WD" evidence="5">
    <location>
        <begin position="515"/>
        <end position="556"/>
    </location>
</feature>
<dbReference type="PROSITE" id="PS00678">
    <property type="entry name" value="WD_REPEATS_1"/>
    <property type="match status" value="4"/>
</dbReference>
<keyword evidence="2 5" id="KW-0853">WD repeat</keyword>
<dbReference type="InterPro" id="IPR019775">
    <property type="entry name" value="WD40_repeat_CS"/>
</dbReference>
<gene>
    <name evidence="6" type="ORF">ACHAWO_001200</name>
</gene>
<dbReference type="GO" id="GO:0005730">
    <property type="term" value="C:nucleolus"/>
    <property type="evidence" value="ECO:0007669"/>
    <property type="project" value="UniProtKB-SubCell"/>
</dbReference>
<keyword evidence="4" id="KW-0539">Nucleus</keyword>
<evidence type="ECO:0000313" key="6">
    <source>
        <dbReference type="EMBL" id="KAL3765259.1"/>
    </source>
</evidence>
<dbReference type="Proteomes" id="UP001530400">
    <property type="component" value="Unassembled WGS sequence"/>
</dbReference>